<dbReference type="AlphaFoldDB" id="A0A644TLW4"/>
<evidence type="ECO:0000256" key="5">
    <source>
        <dbReference type="ARBA" id="ARBA00022989"/>
    </source>
</evidence>
<dbReference type="EMBL" id="VSSQ01000039">
    <property type="protein sequence ID" value="MPL67864.1"/>
    <property type="molecule type" value="Genomic_DNA"/>
</dbReference>
<comment type="subcellular location">
    <subcellularLocation>
        <location evidence="1">Cell membrane</location>
        <topology evidence="1">Multi-pass membrane protein</topology>
    </subcellularLocation>
</comment>
<proteinExistence type="inferred from homology"/>
<feature type="domain" description="Methyl-accepting transducer" evidence="10">
    <location>
        <begin position="376"/>
        <end position="612"/>
    </location>
</feature>
<dbReference type="CDD" id="cd06225">
    <property type="entry name" value="HAMP"/>
    <property type="match status" value="1"/>
</dbReference>
<dbReference type="PRINTS" id="PR00260">
    <property type="entry name" value="CHEMTRNSDUCR"/>
</dbReference>
<keyword evidence="2" id="KW-1003">Cell membrane</keyword>
<dbReference type="PANTHER" id="PTHR32089">
    <property type="entry name" value="METHYL-ACCEPTING CHEMOTAXIS PROTEIN MCPB"/>
    <property type="match status" value="1"/>
</dbReference>
<dbReference type="SMART" id="SM00304">
    <property type="entry name" value="HAMP"/>
    <property type="match status" value="1"/>
</dbReference>
<evidence type="ECO:0000256" key="3">
    <source>
        <dbReference type="ARBA" id="ARBA00022500"/>
    </source>
</evidence>
<comment type="similarity">
    <text evidence="8">Belongs to the methyl-accepting chemotaxis (MCP) protein family.</text>
</comment>
<dbReference type="InterPro" id="IPR033479">
    <property type="entry name" value="dCache_1"/>
</dbReference>
<evidence type="ECO:0000259" key="11">
    <source>
        <dbReference type="PROSITE" id="PS50885"/>
    </source>
</evidence>
<name>A0A644TLW4_9ZZZZ</name>
<organism evidence="12">
    <name type="scientific">bioreactor metagenome</name>
    <dbReference type="NCBI Taxonomy" id="1076179"/>
    <lineage>
        <taxon>unclassified sequences</taxon>
        <taxon>metagenomes</taxon>
        <taxon>ecological metagenomes</taxon>
    </lineage>
</organism>
<sequence>MSESNRTTMLKSSLKSRFVVLFVLFALLPACLLGVVTTYMNLNNANAVMIQNNLTVASLVGSEISRFISDVQGLVEAEAGTSTVKSMDGAEIKELIIAIQKENPHFELIFVMDSTGTQIARTSGTLANRGDRAYFKEAMKGKTYFTDTYISAFTNSPTLTISTPIKNSAGQVVGVFAADISLKTLWEMTGKTTIGQTGYVDVVDNVGNLIAHPDTEKVLKKENIANLDYVSHVLGGAAGSMQAVSTAGQESLVAYAPIEQLKWGVITYLPTSEIRSNTMKSVGAMAAVLLVALLIAAATAFRIANGIAKPLQRLAESAEKMAEGDLTQKIDVSGALEVNKLANALTEMQNGFRSISKQILESSEQVAAASEQLTASADQSAQAANQVAATITDVANGAQQQLEAVDQTVAVVEQMSAGIQQIAAKTNHVADATGSTAQAANQGGDSINIAMTQMANIEKAVTYSADVVAKLGQRSQEIGQIVDTISGIAGQTNLLALNAAIEAARAGELGRGFAVVSDEVRKLAEQSQEAAEHIAELISEVQKDTDQAITAMHEGTSQVRLGSDVVNTAGKAFGEVVTHINNISAQVSEISSEVEQMARGSQQIVSSVRDIDGISKATAEQTQTVSAATEEQSAAMEEIAASSQSLSKMADELQTAVTRFKI</sequence>
<gene>
    <name evidence="12" type="primary">mcpB_4</name>
    <name evidence="12" type="ORF">SDC9_13567</name>
</gene>
<dbReference type="Pfam" id="PF02743">
    <property type="entry name" value="dCache_1"/>
    <property type="match status" value="1"/>
</dbReference>
<evidence type="ECO:0000256" key="6">
    <source>
        <dbReference type="ARBA" id="ARBA00023136"/>
    </source>
</evidence>
<dbReference type="Gene3D" id="3.30.450.20">
    <property type="entry name" value="PAS domain"/>
    <property type="match status" value="1"/>
</dbReference>
<evidence type="ECO:0000313" key="12">
    <source>
        <dbReference type="EMBL" id="MPL67864.1"/>
    </source>
</evidence>
<dbReference type="SUPFAM" id="SSF103190">
    <property type="entry name" value="Sensory domain-like"/>
    <property type="match status" value="1"/>
</dbReference>
<reference evidence="12" key="1">
    <citation type="submission" date="2019-08" db="EMBL/GenBank/DDBJ databases">
        <authorList>
            <person name="Kucharzyk K."/>
            <person name="Murdoch R.W."/>
            <person name="Higgins S."/>
            <person name="Loffler F."/>
        </authorList>
    </citation>
    <scope>NUCLEOTIDE SEQUENCE</scope>
</reference>
<keyword evidence="7" id="KW-0807">Transducer</keyword>
<evidence type="ECO:0000256" key="2">
    <source>
        <dbReference type="ARBA" id="ARBA00022475"/>
    </source>
</evidence>
<keyword evidence="6 9" id="KW-0472">Membrane</keyword>
<dbReference type="CDD" id="cd11386">
    <property type="entry name" value="MCP_signal"/>
    <property type="match status" value="1"/>
</dbReference>
<dbReference type="InterPro" id="IPR004089">
    <property type="entry name" value="MCPsignal_dom"/>
</dbReference>
<evidence type="ECO:0000256" key="7">
    <source>
        <dbReference type="ARBA" id="ARBA00023224"/>
    </source>
</evidence>
<keyword evidence="3" id="KW-0145">Chemotaxis</keyword>
<protein>
    <submittedName>
        <fullName evidence="12">Methyl-accepting chemotaxis protein McpB</fullName>
    </submittedName>
</protein>
<dbReference type="PANTHER" id="PTHR32089:SF112">
    <property type="entry name" value="LYSOZYME-LIKE PROTEIN-RELATED"/>
    <property type="match status" value="1"/>
</dbReference>
<dbReference type="PROSITE" id="PS50885">
    <property type="entry name" value="HAMP"/>
    <property type="match status" value="1"/>
</dbReference>
<evidence type="ECO:0000259" key="10">
    <source>
        <dbReference type="PROSITE" id="PS50111"/>
    </source>
</evidence>
<keyword evidence="5 9" id="KW-1133">Transmembrane helix</keyword>
<dbReference type="CDD" id="cd12912">
    <property type="entry name" value="PDC2_MCP_like"/>
    <property type="match status" value="1"/>
</dbReference>
<dbReference type="CDD" id="cd12914">
    <property type="entry name" value="PDC1_DGC_like"/>
    <property type="match status" value="1"/>
</dbReference>
<comment type="caution">
    <text evidence="12">The sequence shown here is derived from an EMBL/GenBank/DDBJ whole genome shotgun (WGS) entry which is preliminary data.</text>
</comment>
<dbReference type="Pfam" id="PF00015">
    <property type="entry name" value="MCPsignal"/>
    <property type="match status" value="1"/>
</dbReference>
<feature type="transmembrane region" description="Helical" evidence="9">
    <location>
        <begin position="282"/>
        <end position="304"/>
    </location>
</feature>
<evidence type="ECO:0000256" key="9">
    <source>
        <dbReference type="SAM" id="Phobius"/>
    </source>
</evidence>
<dbReference type="Gene3D" id="1.10.287.950">
    <property type="entry name" value="Methyl-accepting chemotaxis protein"/>
    <property type="match status" value="1"/>
</dbReference>
<evidence type="ECO:0000256" key="1">
    <source>
        <dbReference type="ARBA" id="ARBA00004651"/>
    </source>
</evidence>
<dbReference type="SUPFAM" id="SSF58104">
    <property type="entry name" value="Methyl-accepting chemotaxis protein (MCP) signaling domain"/>
    <property type="match status" value="1"/>
</dbReference>
<keyword evidence="4 9" id="KW-0812">Transmembrane</keyword>
<evidence type="ECO:0000256" key="8">
    <source>
        <dbReference type="ARBA" id="ARBA00029447"/>
    </source>
</evidence>
<dbReference type="Gene3D" id="6.10.340.10">
    <property type="match status" value="1"/>
</dbReference>
<accession>A0A644TLW4</accession>
<dbReference type="InterPro" id="IPR029151">
    <property type="entry name" value="Sensor-like_sf"/>
</dbReference>
<dbReference type="GO" id="GO:0004888">
    <property type="term" value="F:transmembrane signaling receptor activity"/>
    <property type="evidence" value="ECO:0007669"/>
    <property type="project" value="InterPro"/>
</dbReference>
<dbReference type="SMART" id="SM00283">
    <property type="entry name" value="MA"/>
    <property type="match status" value="1"/>
</dbReference>
<dbReference type="PROSITE" id="PS50111">
    <property type="entry name" value="CHEMOTAXIS_TRANSDUC_2"/>
    <property type="match status" value="1"/>
</dbReference>
<dbReference type="GO" id="GO:0007165">
    <property type="term" value="P:signal transduction"/>
    <property type="evidence" value="ECO:0007669"/>
    <property type="project" value="UniProtKB-KW"/>
</dbReference>
<dbReference type="InterPro" id="IPR003660">
    <property type="entry name" value="HAMP_dom"/>
</dbReference>
<evidence type="ECO:0000256" key="4">
    <source>
        <dbReference type="ARBA" id="ARBA00022692"/>
    </source>
</evidence>
<dbReference type="GO" id="GO:0006935">
    <property type="term" value="P:chemotaxis"/>
    <property type="evidence" value="ECO:0007669"/>
    <property type="project" value="UniProtKB-KW"/>
</dbReference>
<dbReference type="Pfam" id="PF00672">
    <property type="entry name" value="HAMP"/>
    <property type="match status" value="1"/>
</dbReference>
<dbReference type="InterPro" id="IPR004090">
    <property type="entry name" value="Chemotax_Me-accpt_rcpt"/>
</dbReference>
<feature type="domain" description="HAMP" evidence="11">
    <location>
        <begin position="305"/>
        <end position="357"/>
    </location>
</feature>
<dbReference type="GO" id="GO:0005886">
    <property type="term" value="C:plasma membrane"/>
    <property type="evidence" value="ECO:0007669"/>
    <property type="project" value="UniProtKB-SubCell"/>
</dbReference>